<feature type="disulfide bond" evidence="12">
    <location>
        <begin position="478"/>
        <end position="490"/>
    </location>
</feature>
<dbReference type="PROSITE" id="PS50041">
    <property type="entry name" value="C_TYPE_LECTIN_2"/>
    <property type="match status" value="1"/>
</dbReference>
<dbReference type="PRINTS" id="PR00253">
    <property type="entry name" value="GABAARECEPTR"/>
</dbReference>
<dbReference type="PANTHER" id="PTHR18945">
    <property type="entry name" value="NEUROTRANSMITTER GATED ION CHANNEL"/>
    <property type="match status" value="1"/>
</dbReference>
<dbReference type="SUPFAM" id="SSF90112">
    <property type="entry name" value="Neurotransmitter-gated ion-channel transmembrane pore"/>
    <property type="match status" value="1"/>
</dbReference>
<keyword evidence="9 13" id="KW-0472">Membrane</keyword>
<reference evidence="16 17" key="1">
    <citation type="journal article" date="2018" name="Nat. Ecol. Evol.">
        <title>Genomic signatures of mitonuclear coevolution across populations of Tigriopus californicus.</title>
        <authorList>
            <person name="Barreto F.S."/>
            <person name="Watson E.T."/>
            <person name="Lima T.G."/>
            <person name="Willett C.S."/>
            <person name="Edmands S."/>
            <person name="Li W."/>
            <person name="Burton R.S."/>
        </authorList>
    </citation>
    <scope>NUCLEOTIDE SEQUENCE [LARGE SCALE GENOMIC DNA]</scope>
    <source>
        <strain evidence="16 17">San Diego</strain>
    </source>
</reference>
<keyword evidence="11" id="KW-0407">Ion channel</keyword>
<dbReference type="Gene3D" id="2.70.170.10">
    <property type="entry name" value="Neurotransmitter-gated ion-channel ligand-binding domain"/>
    <property type="match status" value="1"/>
</dbReference>
<dbReference type="SUPFAM" id="SSF57424">
    <property type="entry name" value="LDL receptor-like module"/>
    <property type="match status" value="1"/>
</dbReference>
<dbReference type="InterPro" id="IPR006028">
    <property type="entry name" value="GABAA/Glycine_rcpt"/>
</dbReference>
<dbReference type="InterPro" id="IPR013320">
    <property type="entry name" value="ConA-like_dom_sf"/>
</dbReference>
<feature type="transmembrane region" description="Helical" evidence="13">
    <location>
        <begin position="913"/>
        <end position="932"/>
    </location>
</feature>
<evidence type="ECO:0000256" key="7">
    <source>
        <dbReference type="ARBA" id="ARBA00022989"/>
    </source>
</evidence>
<evidence type="ECO:0000256" key="8">
    <source>
        <dbReference type="ARBA" id="ARBA00023065"/>
    </source>
</evidence>
<evidence type="ECO:0000256" key="14">
    <source>
        <dbReference type="SAM" id="SignalP"/>
    </source>
</evidence>
<dbReference type="Gene3D" id="4.10.400.10">
    <property type="entry name" value="Low-density Lipoprotein Receptor"/>
    <property type="match status" value="1"/>
</dbReference>
<dbReference type="InterPro" id="IPR006029">
    <property type="entry name" value="Neurotrans-gated_channel_TM"/>
</dbReference>
<dbReference type="CDD" id="cd00112">
    <property type="entry name" value="LDLa"/>
    <property type="match status" value="1"/>
</dbReference>
<dbReference type="InterPro" id="IPR036055">
    <property type="entry name" value="LDL_receptor-like_sf"/>
</dbReference>
<keyword evidence="17" id="KW-1185">Reference proteome</keyword>
<feature type="transmembrane region" description="Helical" evidence="13">
    <location>
        <begin position="761"/>
        <end position="784"/>
    </location>
</feature>
<evidence type="ECO:0000256" key="12">
    <source>
        <dbReference type="PROSITE-ProRule" id="PRU00124"/>
    </source>
</evidence>
<dbReference type="PROSITE" id="PS00236">
    <property type="entry name" value="NEUROTR_ION_CHANNEL"/>
    <property type="match status" value="1"/>
</dbReference>
<dbReference type="GO" id="GO:0005886">
    <property type="term" value="C:plasma membrane"/>
    <property type="evidence" value="ECO:0007669"/>
    <property type="project" value="UniProtKB-SubCell"/>
</dbReference>
<dbReference type="GO" id="GO:0005254">
    <property type="term" value="F:chloride channel activity"/>
    <property type="evidence" value="ECO:0007669"/>
    <property type="project" value="UniProtKB-ARBA"/>
</dbReference>
<evidence type="ECO:0000256" key="13">
    <source>
        <dbReference type="SAM" id="Phobius"/>
    </source>
</evidence>
<dbReference type="InterPro" id="IPR006201">
    <property type="entry name" value="Neur_channel"/>
</dbReference>
<dbReference type="Pfam" id="PF00057">
    <property type="entry name" value="Ldl_recept_a"/>
    <property type="match status" value="1"/>
</dbReference>
<dbReference type="SMART" id="SM00192">
    <property type="entry name" value="LDLa"/>
    <property type="match status" value="1"/>
</dbReference>
<feature type="disulfide bond" evidence="12">
    <location>
        <begin position="485"/>
        <end position="503"/>
    </location>
</feature>
<dbReference type="Gene3D" id="3.10.100.10">
    <property type="entry name" value="Mannose-Binding Protein A, subunit A"/>
    <property type="match status" value="1"/>
</dbReference>
<evidence type="ECO:0000256" key="6">
    <source>
        <dbReference type="ARBA" id="ARBA00022729"/>
    </source>
</evidence>
<dbReference type="InterPro" id="IPR018000">
    <property type="entry name" value="Neurotransmitter_ion_chnl_CS"/>
</dbReference>
<keyword evidence="7 13" id="KW-1133">Transmembrane helix</keyword>
<dbReference type="EMBL" id="VCGU01000007">
    <property type="protein sequence ID" value="TRY73444.1"/>
    <property type="molecule type" value="Genomic_DNA"/>
</dbReference>
<dbReference type="GO" id="GO:0004888">
    <property type="term" value="F:transmembrane signaling receptor activity"/>
    <property type="evidence" value="ECO:0007669"/>
    <property type="project" value="InterPro"/>
</dbReference>
<feature type="signal peptide" evidence="14">
    <location>
        <begin position="1"/>
        <end position="23"/>
    </location>
</feature>
<dbReference type="PROSITE" id="PS50068">
    <property type="entry name" value="LDLRA_2"/>
    <property type="match status" value="1"/>
</dbReference>
<dbReference type="InterPro" id="IPR001304">
    <property type="entry name" value="C-type_lectin-like"/>
</dbReference>
<dbReference type="Proteomes" id="UP000318571">
    <property type="component" value="Chromosome 3"/>
</dbReference>
<evidence type="ECO:0000313" key="16">
    <source>
        <dbReference type="EMBL" id="TRY73444.1"/>
    </source>
</evidence>
<dbReference type="InterPro" id="IPR023415">
    <property type="entry name" value="LDLR_class-A_CS"/>
</dbReference>
<dbReference type="Gene3D" id="1.20.58.390">
    <property type="entry name" value="Neurotransmitter-gated ion-channel transmembrane domain"/>
    <property type="match status" value="1"/>
</dbReference>
<keyword evidence="10 12" id="KW-1015">Disulfide bond</keyword>
<feature type="chain" id="PRO_5021948977" description="C-type lectin domain-containing protein" evidence="14">
    <location>
        <begin position="24"/>
        <end position="944"/>
    </location>
</feature>
<evidence type="ECO:0000256" key="5">
    <source>
        <dbReference type="ARBA" id="ARBA00022692"/>
    </source>
</evidence>
<feature type="transmembrane region" description="Helical" evidence="13">
    <location>
        <begin position="799"/>
        <end position="818"/>
    </location>
</feature>
<dbReference type="Pfam" id="PF02932">
    <property type="entry name" value="Neur_chan_memb"/>
    <property type="match status" value="1"/>
</dbReference>
<keyword evidence="3" id="KW-0813">Transport</keyword>
<feature type="disulfide bond" evidence="12">
    <location>
        <begin position="497"/>
        <end position="512"/>
    </location>
</feature>
<dbReference type="Pfam" id="PF02931">
    <property type="entry name" value="Neur_chan_LBD"/>
    <property type="match status" value="1"/>
</dbReference>
<sequence>MVPEIGILSVGFSLLWLLPLVHGLKVFKNILDLTDPSPVGGARVVGPYVEDMTDITLCIRFYFQMLGRYEGKSHLISIEDWRESDAEGQFRLLWFGANYPFTFFGFGYPQMSSYLLQEPVSRRYDFWIPNKWTHVCLSFQKKRNYLRMVKDGGALNIDFEDPLLKNLKIPSDFLNKTYIGRCPYDFKGGCSNPGGMLSDFNIWNRALTEEQMRSWTTCKSLLKGNVLNWDQGTFQLENMIEEDVPLDLICRPLRPGHVHFPEEKNLVEALDICFKMRAQISVVTSEMVQNELIALYNQTPNVSKAGRGFFGGWWDTETEGTFTNINNGDILRPTDFQPWYFGEPNGNTLENCQTVWPHRQSWNDMSCSVKATSFCEFERPPYLQLRGLCSDSLFDAKFSWTGNLVNGRHSFNGFTNSRLFWLPNSTQWKLELLSDPRVFAIVSTTNYPFGTHQWDFSSDSCISEDANNSLVTLNFNACDPDEFNCLDGYCIPVEGRCDGRIDCSDKSDEFDCEMITIDRSYIRDIPAPPQVDQERTQINVSVDILSILEISEVDSKITLQFQLYLRWFDSRLVFSNLKEDSYLNTLNSVDKAKLWIPQAVFYNTQYKEETTDDEKAFVIVDRLGSSRPNPVQQLQNTHYYEGQDNPLTISRVYTSAWICDFDMAVYPFDTQRCRVKFSMKGNSGNFAWLQTATLRYLGPIDLTQYFVKGSSFSLLDISDGLEGLQVEIILGRRILSQILTTYLPTMLICIVSFSTNYFKPFFFEALVTVNLTSLLVLTTLFISVSDSLPKTSYIKMIDIWLLFCLLIPFFEVLLHTFIDGLRHEPYGEINHHGRSVKVHEAEKMPEVTVNSKVIPFPRVRTVSVQERAASVQNRQLVARDEKAELAARQNLYESLVMNEDKLLQICTSIARKGLPLASIAFSIIYFGVGMYFRQLEDVSEDLQS</sequence>
<dbReference type="Pfam" id="PF00059">
    <property type="entry name" value="Lectin_C"/>
    <property type="match status" value="1"/>
</dbReference>
<keyword evidence="4" id="KW-1003">Cell membrane</keyword>
<evidence type="ECO:0000256" key="1">
    <source>
        <dbReference type="ARBA" id="ARBA00004141"/>
    </source>
</evidence>
<evidence type="ECO:0000256" key="2">
    <source>
        <dbReference type="ARBA" id="ARBA00004236"/>
    </source>
</evidence>
<dbReference type="SUPFAM" id="SSF49899">
    <property type="entry name" value="Concanavalin A-like lectins/glucanases"/>
    <property type="match status" value="1"/>
</dbReference>
<accession>A0A553P6Y1</accession>
<dbReference type="AlphaFoldDB" id="A0A553P6Y1"/>
<evidence type="ECO:0000256" key="11">
    <source>
        <dbReference type="ARBA" id="ARBA00023303"/>
    </source>
</evidence>
<dbReference type="InterPro" id="IPR038050">
    <property type="entry name" value="Neuro_actylchol_rec"/>
</dbReference>
<dbReference type="Gene3D" id="2.60.120.200">
    <property type="match status" value="1"/>
</dbReference>
<dbReference type="InterPro" id="IPR036719">
    <property type="entry name" value="Neuro-gated_channel_TM_sf"/>
</dbReference>
<evidence type="ECO:0000256" key="4">
    <source>
        <dbReference type="ARBA" id="ARBA00022475"/>
    </source>
</evidence>
<dbReference type="SUPFAM" id="SSF63712">
    <property type="entry name" value="Nicotinic receptor ligand binding domain-like"/>
    <property type="match status" value="1"/>
</dbReference>
<gene>
    <name evidence="16" type="ORF">TCAL_11339</name>
</gene>
<dbReference type="GO" id="GO:0099095">
    <property type="term" value="F:ligand-gated monoatomic anion channel activity"/>
    <property type="evidence" value="ECO:0007669"/>
    <property type="project" value="UniProtKB-ARBA"/>
</dbReference>
<comment type="subcellular location">
    <subcellularLocation>
        <location evidence="2">Cell membrane</location>
    </subcellularLocation>
    <subcellularLocation>
        <location evidence="1">Membrane</location>
        <topology evidence="1">Multi-pass membrane protein</topology>
    </subcellularLocation>
</comment>
<keyword evidence="8" id="KW-0406">Ion transport</keyword>
<dbReference type="InterPro" id="IPR006202">
    <property type="entry name" value="Neur_chan_lig-bd"/>
</dbReference>
<dbReference type="InterPro" id="IPR016187">
    <property type="entry name" value="CTDL_fold"/>
</dbReference>
<dbReference type="InterPro" id="IPR002172">
    <property type="entry name" value="LDrepeatLR_classA_rpt"/>
</dbReference>
<protein>
    <recommendedName>
        <fullName evidence="15">C-type lectin domain-containing protein</fullName>
    </recommendedName>
</protein>
<dbReference type="InterPro" id="IPR016186">
    <property type="entry name" value="C-type_lectin-like/link_sf"/>
</dbReference>
<dbReference type="SUPFAM" id="SSF56436">
    <property type="entry name" value="C-type lectin-like"/>
    <property type="match status" value="1"/>
</dbReference>
<name>A0A553P6Y1_TIGCA</name>
<dbReference type="InterPro" id="IPR036734">
    <property type="entry name" value="Neur_chan_lig-bd_sf"/>
</dbReference>
<comment type="caution">
    <text evidence="16">The sequence shown here is derived from an EMBL/GenBank/DDBJ whole genome shotgun (WGS) entry which is preliminary data.</text>
</comment>
<keyword evidence="5 13" id="KW-0812">Transmembrane</keyword>
<keyword evidence="6 14" id="KW-0732">Signal</keyword>
<proteinExistence type="predicted"/>
<dbReference type="OrthoDB" id="6368456at2759"/>
<dbReference type="GO" id="GO:0005230">
    <property type="term" value="F:extracellular ligand-gated monoatomic ion channel activity"/>
    <property type="evidence" value="ECO:0007669"/>
    <property type="project" value="InterPro"/>
</dbReference>
<evidence type="ECO:0000256" key="9">
    <source>
        <dbReference type="ARBA" id="ARBA00023136"/>
    </source>
</evidence>
<organism evidence="16 17">
    <name type="scientific">Tigriopus californicus</name>
    <name type="common">Marine copepod</name>
    <dbReference type="NCBI Taxonomy" id="6832"/>
    <lineage>
        <taxon>Eukaryota</taxon>
        <taxon>Metazoa</taxon>
        <taxon>Ecdysozoa</taxon>
        <taxon>Arthropoda</taxon>
        <taxon>Crustacea</taxon>
        <taxon>Multicrustacea</taxon>
        <taxon>Hexanauplia</taxon>
        <taxon>Copepoda</taxon>
        <taxon>Harpacticoida</taxon>
        <taxon>Harpacticidae</taxon>
        <taxon>Tigriopus</taxon>
    </lineage>
</organism>
<evidence type="ECO:0000259" key="15">
    <source>
        <dbReference type="PROSITE" id="PS50041"/>
    </source>
</evidence>
<dbReference type="PROSITE" id="PS01209">
    <property type="entry name" value="LDLRA_1"/>
    <property type="match status" value="1"/>
</dbReference>
<evidence type="ECO:0000256" key="10">
    <source>
        <dbReference type="ARBA" id="ARBA00023157"/>
    </source>
</evidence>
<feature type="transmembrane region" description="Helical" evidence="13">
    <location>
        <begin position="734"/>
        <end position="754"/>
    </location>
</feature>
<evidence type="ECO:0000313" key="17">
    <source>
        <dbReference type="Proteomes" id="UP000318571"/>
    </source>
</evidence>
<evidence type="ECO:0000256" key="3">
    <source>
        <dbReference type="ARBA" id="ARBA00022448"/>
    </source>
</evidence>
<feature type="domain" description="C-type lectin" evidence="15">
    <location>
        <begin position="268"/>
        <end position="376"/>
    </location>
</feature>